<feature type="domain" description="Teneurin N-terminal" evidence="6">
    <location>
        <begin position="1"/>
        <end position="145"/>
    </location>
</feature>
<dbReference type="RefSeq" id="XP_008582584.1">
    <property type="nucleotide sequence ID" value="XM_008584362.1"/>
</dbReference>
<dbReference type="Pfam" id="PF23093">
    <property type="entry name" value="GBD_Tenm3"/>
    <property type="match status" value="1"/>
</dbReference>
<dbReference type="Proteomes" id="UP000694923">
    <property type="component" value="Unplaced"/>
</dbReference>
<gene>
    <name evidence="8" type="primary">LOC103600136</name>
</gene>
<keyword evidence="5" id="KW-1133">Transmembrane helix</keyword>
<feature type="compositionally biased region" description="Polar residues" evidence="4">
    <location>
        <begin position="8"/>
        <end position="19"/>
    </location>
</feature>
<organism evidence="7 8">
    <name type="scientific">Galeopterus variegatus</name>
    <name type="common">Malayan flying lemur</name>
    <name type="synonym">Cynocephalus variegatus</name>
    <dbReference type="NCBI Taxonomy" id="482537"/>
    <lineage>
        <taxon>Eukaryota</taxon>
        <taxon>Metazoa</taxon>
        <taxon>Chordata</taxon>
        <taxon>Craniata</taxon>
        <taxon>Vertebrata</taxon>
        <taxon>Euteleostomi</taxon>
        <taxon>Mammalia</taxon>
        <taxon>Eutheria</taxon>
        <taxon>Euarchontoglires</taxon>
        <taxon>Dermoptera</taxon>
        <taxon>Cynocephalidae</taxon>
        <taxon>Galeopterus</taxon>
    </lineage>
</organism>
<evidence type="ECO:0000259" key="6">
    <source>
        <dbReference type="PROSITE" id="PS51361"/>
    </source>
</evidence>
<evidence type="ECO:0000313" key="7">
    <source>
        <dbReference type="Proteomes" id="UP000694923"/>
    </source>
</evidence>
<dbReference type="InterPro" id="IPR051216">
    <property type="entry name" value="Teneurin"/>
</dbReference>
<keyword evidence="3" id="KW-1015">Disulfide bond</keyword>
<dbReference type="InterPro" id="IPR057629">
    <property type="entry name" value="Teneurin1-4_GBD"/>
</dbReference>
<feature type="compositionally biased region" description="Low complexity" evidence="4">
    <location>
        <begin position="37"/>
        <end position="49"/>
    </location>
</feature>
<reference evidence="8" key="1">
    <citation type="submission" date="2025-08" db="UniProtKB">
        <authorList>
            <consortium name="RefSeq"/>
        </authorList>
    </citation>
    <scope>IDENTIFICATION</scope>
</reference>
<accession>A0ABM0RPP3</accession>
<dbReference type="PANTHER" id="PTHR11219">
    <property type="entry name" value="TENEURIN AND N-ACETYLGLUCOSAMINE-1-PHOSPHODIESTER ALPHA-N-ACETYLGLUCOSAMINIDASE"/>
    <property type="match status" value="1"/>
</dbReference>
<feature type="transmembrane region" description="Helical" evidence="5">
    <location>
        <begin position="145"/>
        <end position="170"/>
    </location>
</feature>
<dbReference type="InterPro" id="IPR009471">
    <property type="entry name" value="Ten_N"/>
</dbReference>
<evidence type="ECO:0000256" key="1">
    <source>
        <dbReference type="ARBA" id="ARBA00022536"/>
    </source>
</evidence>
<dbReference type="Pfam" id="PF06484">
    <property type="entry name" value="Ten_N"/>
    <property type="match status" value="1"/>
</dbReference>
<dbReference type="PROSITE" id="PS51361">
    <property type="entry name" value="TENEURIN_N"/>
    <property type="match status" value="1"/>
</dbReference>
<keyword evidence="5" id="KW-0812">Transmembrane</keyword>
<name>A0ABM0RPP3_GALVR</name>
<evidence type="ECO:0000256" key="2">
    <source>
        <dbReference type="ARBA" id="ARBA00022737"/>
    </source>
</evidence>
<evidence type="ECO:0000256" key="5">
    <source>
        <dbReference type="SAM" id="Phobius"/>
    </source>
</evidence>
<feature type="region of interest" description="Disordered" evidence="4">
    <location>
        <begin position="1"/>
        <end position="59"/>
    </location>
</feature>
<sequence>MVFAVSEQPANNQGQSTLQPLPPSHKQHSAQHHPSITSLNRNSLTNRRNQSPAPPAALPAELQTTPESVQLQDSWVLGSNVPLESRHFLFKTGTGTTPLFSTATPGYTMASGSVYSPPTRPLPRNTLSRSAFKFKKSSKYCSWKCTALCAVGVSVLLAILLSYFIAMHLFGLNWQLQQTENDTFENGKVNSDTMPTNTVSLPSGDSGKLGGFTQENNTIDSGELDIGRRAIQEVPPGIFWRSQLFIDQPQFLKFNISLQKDALIGVYGRKGLPPSHTQEEDYATTKKLI</sequence>
<keyword evidence="5" id="KW-0472">Membrane</keyword>
<evidence type="ECO:0000256" key="4">
    <source>
        <dbReference type="SAM" id="MobiDB-lite"/>
    </source>
</evidence>
<dbReference type="PANTHER" id="PTHR11219:SF65">
    <property type="entry name" value="TENEURIN-3"/>
    <property type="match status" value="1"/>
</dbReference>
<proteinExistence type="predicted"/>
<dbReference type="GeneID" id="103600136"/>
<keyword evidence="7" id="KW-1185">Reference proteome</keyword>
<evidence type="ECO:0000256" key="3">
    <source>
        <dbReference type="ARBA" id="ARBA00023157"/>
    </source>
</evidence>
<keyword evidence="2" id="KW-0677">Repeat</keyword>
<evidence type="ECO:0000313" key="8">
    <source>
        <dbReference type="RefSeq" id="XP_008582584.1"/>
    </source>
</evidence>
<protein>
    <submittedName>
        <fullName evidence="8">Teneurin-3-like</fullName>
    </submittedName>
</protein>
<keyword evidence="1" id="KW-0245">EGF-like domain</keyword>